<keyword evidence="3" id="KW-1185">Reference proteome</keyword>
<reference evidence="2" key="1">
    <citation type="submission" date="2019-05" db="EMBL/GenBank/DDBJ databases">
        <title>Methanoculleus sp. FWC-SCC1, a methanogenic archaeon isolated from deep marine cold seep.</title>
        <authorList>
            <person name="Chen Y.-W."/>
            <person name="Chen S.-C."/>
            <person name="Teng N.-H."/>
            <person name="Lai M.-C."/>
        </authorList>
    </citation>
    <scope>NUCLEOTIDE SEQUENCE</scope>
    <source>
        <strain evidence="2">FWC-SCC1</strain>
    </source>
</reference>
<keyword evidence="1" id="KW-0812">Transmembrane</keyword>
<evidence type="ECO:0000256" key="1">
    <source>
        <dbReference type="SAM" id="Phobius"/>
    </source>
</evidence>
<accession>A0ABT8M5T7</accession>
<protein>
    <recommendedName>
        <fullName evidence="4">PGF-pre-PGF domain-containing protein</fullName>
    </recommendedName>
</protein>
<evidence type="ECO:0008006" key="4">
    <source>
        <dbReference type="Google" id="ProtNLM"/>
    </source>
</evidence>
<dbReference type="Proteomes" id="UP001168338">
    <property type="component" value="Unassembled WGS sequence"/>
</dbReference>
<dbReference type="EMBL" id="VCYH01000001">
    <property type="protein sequence ID" value="MDN7023304.1"/>
    <property type="molecule type" value="Genomic_DNA"/>
</dbReference>
<keyword evidence="1" id="KW-1133">Transmembrane helix</keyword>
<gene>
    <name evidence="2" type="ORF">FGU65_00050</name>
</gene>
<organism evidence="2 3">
    <name type="scientific">Methanoculleus frigidifontis</name>
    <dbReference type="NCBI Taxonomy" id="2584085"/>
    <lineage>
        <taxon>Archaea</taxon>
        <taxon>Methanobacteriati</taxon>
        <taxon>Methanobacteriota</taxon>
        <taxon>Stenosarchaea group</taxon>
        <taxon>Methanomicrobia</taxon>
        <taxon>Methanomicrobiales</taxon>
        <taxon>Methanomicrobiaceae</taxon>
        <taxon>Methanoculleus</taxon>
    </lineage>
</organism>
<evidence type="ECO:0000313" key="2">
    <source>
        <dbReference type="EMBL" id="MDN7023304.1"/>
    </source>
</evidence>
<sequence>MRIIRSIRKCTFLSACILLGIIMVAQATATADASGEMILVRADDDTATVSVPAAGVLTTDDETISGEAIRLEPVGQPEVLATAGSTAGTFTGYGYRILPKDLTFHPPATLKIIISAGDWKAEGGDNLSVRKYNTTSGWVKIPVRVDASNRSVEAAVTQSGMYALFENTTIDAAGDSPSALTKSPQKSWTALIGLCGAVLLAIIFRLRRP</sequence>
<comment type="caution">
    <text evidence="2">The sequence shown here is derived from an EMBL/GenBank/DDBJ whole genome shotgun (WGS) entry which is preliminary data.</text>
</comment>
<name>A0ABT8M5T7_9EURY</name>
<feature type="transmembrane region" description="Helical" evidence="1">
    <location>
        <begin position="188"/>
        <end position="206"/>
    </location>
</feature>
<evidence type="ECO:0000313" key="3">
    <source>
        <dbReference type="Proteomes" id="UP001168338"/>
    </source>
</evidence>
<proteinExistence type="predicted"/>
<keyword evidence="1" id="KW-0472">Membrane</keyword>